<dbReference type="Proteomes" id="UP000243605">
    <property type="component" value="Unassembled WGS sequence"/>
</dbReference>
<accession>A0A662Z0E3</accession>
<reference evidence="1" key="3">
    <citation type="submission" date="2021-09" db="EMBL/GenBank/DDBJ databases">
        <authorList>
            <person name="Gilroy R."/>
        </authorList>
    </citation>
    <scope>NUCLEOTIDE SEQUENCE</scope>
    <source>
        <strain evidence="1">6019</strain>
    </source>
</reference>
<dbReference type="EMBL" id="DYYI01000025">
    <property type="protein sequence ID" value="HJE19246.1"/>
    <property type="molecule type" value="Genomic_DNA"/>
</dbReference>
<keyword evidence="3" id="KW-1185">Reference proteome</keyword>
<reference evidence="2 3" key="1">
    <citation type="submission" date="2016-10" db="EMBL/GenBank/DDBJ databases">
        <authorList>
            <person name="Varghese N."/>
            <person name="Submissions S."/>
        </authorList>
    </citation>
    <scope>NUCLEOTIDE SEQUENCE [LARGE SCALE GENOMIC DNA]</scope>
    <source>
        <strain evidence="2 3">IBRC-M10081</strain>
    </source>
</reference>
<dbReference type="EMBL" id="FOIT01000001">
    <property type="protein sequence ID" value="SEV80298.1"/>
    <property type="molecule type" value="Genomic_DNA"/>
</dbReference>
<evidence type="ECO:0000313" key="1">
    <source>
        <dbReference type="EMBL" id="HJE19246.1"/>
    </source>
</evidence>
<evidence type="ECO:0000313" key="3">
    <source>
        <dbReference type="Proteomes" id="UP000243605"/>
    </source>
</evidence>
<gene>
    <name evidence="1" type="ORF">K8V35_02715</name>
    <name evidence="2" type="ORF">SAMN05192557_0073</name>
</gene>
<reference evidence="1" key="2">
    <citation type="journal article" date="2021" name="PeerJ">
        <title>Extensive microbial diversity within the chicken gut microbiome revealed by metagenomics and culture.</title>
        <authorList>
            <person name="Gilroy R."/>
            <person name="Ravi A."/>
            <person name="Getino M."/>
            <person name="Pursley I."/>
            <person name="Horton D.L."/>
            <person name="Alikhan N.F."/>
            <person name="Baker D."/>
            <person name="Gharbi K."/>
            <person name="Hall N."/>
            <person name="Watson M."/>
            <person name="Adriaenssens E.M."/>
            <person name="Foster-Nyarko E."/>
            <person name="Jarju S."/>
            <person name="Secka A."/>
            <person name="Antonio M."/>
            <person name="Oren A."/>
            <person name="Chaudhuri R.R."/>
            <person name="La Ragione R."/>
            <person name="Hildebrand F."/>
            <person name="Pallen M.J."/>
        </authorList>
    </citation>
    <scope>NUCLEOTIDE SEQUENCE</scope>
    <source>
        <strain evidence="1">6019</strain>
    </source>
</reference>
<dbReference type="AlphaFoldDB" id="A0A662Z0E3"/>
<dbReference type="Proteomes" id="UP000763505">
    <property type="component" value="Unassembled WGS sequence"/>
</dbReference>
<protein>
    <recommendedName>
        <fullName evidence="4">Peptidyl-prolyl cis-trans isomerase</fullName>
    </recommendedName>
</protein>
<name>A0A662Z0E3_9STAP</name>
<evidence type="ECO:0000313" key="2">
    <source>
        <dbReference type="EMBL" id="SEV80298.1"/>
    </source>
</evidence>
<evidence type="ECO:0008006" key="4">
    <source>
        <dbReference type="Google" id="ProtNLM"/>
    </source>
</evidence>
<sequence>MIIQVQGNVAFKITLDPSTWIFDDRKIDISGENLSAEDITFDDAREWNRSIIEGASKPPTLKTEKQYKSKKEALTTGTFAIPLAPFLEYTEPNAGEDAVIVFTDSLTGDSVEIPYATRANLFAYFCKEGKRLHEDGMFDLLFIDADRVETALVHVDGIEIR</sequence>
<proteinExistence type="predicted"/>
<organism evidence="2 3">
    <name type="scientific">Aliicoccus persicus</name>
    <dbReference type="NCBI Taxonomy" id="930138"/>
    <lineage>
        <taxon>Bacteria</taxon>
        <taxon>Bacillati</taxon>
        <taxon>Bacillota</taxon>
        <taxon>Bacilli</taxon>
        <taxon>Bacillales</taxon>
        <taxon>Staphylococcaceae</taxon>
        <taxon>Aliicoccus</taxon>
    </lineage>
</organism>
<dbReference type="RefSeq" id="WP_091472651.1">
    <property type="nucleotide sequence ID" value="NZ_FOIT01000001.1"/>
</dbReference>
<dbReference type="OrthoDB" id="2404998at2"/>